<feature type="non-terminal residue" evidence="2">
    <location>
        <position position="1"/>
    </location>
</feature>
<evidence type="ECO:0000313" key="2">
    <source>
        <dbReference type="EMBL" id="CAB0018323.1"/>
    </source>
</evidence>
<organism evidence="2 3">
    <name type="scientific">Nesidiocoris tenuis</name>
    <dbReference type="NCBI Taxonomy" id="355587"/>
    <lineage>
        <taxon>Eukaryota</taxon>
        <taxon>Metazoa</taxon>
        <taxon>Ecdysozoa</taxon>
        <taxon>Arthropoda</taxon>
        <taxon>Hexapoda</taxon>
        <taxon>Insecta</taxon>
        <taxon>Pterygota</taxon>
        <taxon>Neoptera</taxon>
        <taxon>Paraneoptera</taxon>
        <taxon>Hemiptera</taxon>
        <taxon>Heteroptera</taxon>
        <taxon>Panheteroptera</taxon>
        <taxon>Cimicomorpha</taxon>
        <taxon>Miridae</taxon>
        <taxon>Dicyphina</taxon>
        <taxon>Nesidiocoris</taxon>
    </lineage>
</organism>
<feature type="region of interest" description="Disordered" evidence="1">
    <location>
        <begin position="30"/>
        <end position="61"/>
    </location>
</feature>
<dbReference type="Proteomes" id="UP000479000">
    <property type="component" value="Unassembled WGS sequence"/>
</dbReference>
<feature type="compositionally biased region" description="Basic residues" evidence="1">
    <location>
        <begin position="49"/>
        <end position="61"/>
    </location>
</feature>
<gene>
    <name evidence="2" type="ORF">NTEN_LOCUS22232</name>
</gene>
<protein>
    <submittedName>
        <fullName evidence="2">Uncharacterized protein</fullName>
    </submittedName>
</protein>
<dbReference type="AlphaFoldDB" id="A0A6H5HPQ8"/>
<dbReference type="EMBL" id="CADCXU010032591">
    <property type="protein sequence ID" value="CAB0018323.1"/>
    <property type="molecule type" value="Genomic_DNA"/>
</dbReference>
<name>A0A6H5HPQ8_9HEMI</name>
<keyword evidence="3" id="KW-1185">Reference proteome</keyword>
<sequence length="61" mass="7411">NALKSAKPRKKRNRIWKFERNRFKNQFSKNFWKKPLSYGGSSEKPGKNTQKRPNPRHRLQN</sequence>
<evidence type="ECO:0000256" key="1">
    <source>
        <dbReference type="SAM" id="MobiDB-lite"/>
    </source>
</evidence>
<accession>A0A6H5HPQ8</accession>
<evidence type="ECO:0000313" key="3">
    <source>
        <dbReference type="Proteomes" id="UP000479000"/>
    </source>
</evidence>
<reference evidence="2 3" key="1">
    <citation type="submission" date="2020-02" db="EMBL/GenBank/DDBJ databases">
        <authorList>
            <person name="Ferguson B K."/>
        </authorList>
    </citation>
    <scope>NUCLEOTIDE SEQUENCE [LARGE SCALE GENOMIC DNA]</scope>
</reference>
<proteinExistence type="predicted"/>